<dbReference type="AlphaFoldDB" id="A0A5C6TYF6"/>
<evidence type="ECO:0000259" key="2">
    <source>
        <dbReference type="Pfam" id="PF18914"/>
    </source>
</evidence>
<keyword evidence="4" id="KW-1185">Reference proteome</keyword>
<sequence length="173" mass="18530">MTAGAAASAYAVGPIRGFGSIIVNGVRFDDSRAQIEDDEGRGRGRDDLRLGAMVEVESGKIDDSTGRASADRIRIGSELVGVVDSVSGSSFAMLGQTVDVRPETVLDDSLALGAATCRRCRARWSRCMRSSTPAAATTWPRASRRRTARCCSRSAARSARWTPRPRPSRSAPR</sequence>
<reference evidence="3 4" key="1">
    <citation type="submission" date="2019-08" db="EMBL/GenBank/DDBJ databases">
        <authorList>
            <person name="Khan S.A."/>
            <person name="Jeon C.O."/>
            <person name="Jeong S.E."/>
        </authorList>
    </citation>
    <scope>NUCLEOTIDE SEQUENCE [LARGE SCALE GENOMIC DNA]</scope>
    <source>
        <strain evidence="4">IMCC1728</strain>
    </source>
</reference>
<protein>
    <recommendedName>
        <fullName evidence="2">DUF5666 domain-containing protein</fullName>
    </recommendedName>
</protein>
<dbReference type="EMBL" id="VOPW01000001">
    <property type="protein sequence ID" value="TXC65339.1"/>
    <property type="molecule type" value="Genomic_DNA"/>
</dbReference>
<name>A0A5C6TYF6_9BURK</name>
<feature type="compositionally biased region" description="Low complexity" evidence="1">
    <location>
        <begin position="149"/>
        <end position="173"/>
    </location>
</feature>
<feature type="domain" description="DUF5666" evidence="2">
    <location>
        <begin position="81"/>
        <end position="113"/>
    </location>
</feature>
<feature type="region of interest" description="Disordered" evidence="1">
    <location>
        <begin position="132"/>
        <end position="173"/>
    </location>
</feature>
<organism evidence="3 4">
    <name type="scientific">Piscinibacter aquaticus</name>
    <dbReference type="NCBI Taxonomy" id="392597"/>
    <lineage>
        <taxon>Bacteria</taxon>
        <taxon>Pseudomonadati</taxon>
        <taxon>Pseudomonadota</taxon>
        <taxon>Betaproteobacteria</taxon>
        <taxon>Burkholderiales</taxon>
        <taxon>Sphaerotilaceae</taxon>
        <taxon>Piscinibacter</taxon>
    </lineage>
</organism>
<evidence type="ECO:0000313" key="3">
    <source>
        <dbReference type="EMBL" id="TXC65339.1"/>
    </source>
</evidence>
<feature type="compositionally biased region" description="Low complexity" evidence="1">
    <location>
        <begin position="132"/>
        <end position="141"/>
    </location>
</feature>
<accession>A0A5C6TYF6</accession>
<comment type="caution">
    <text evidence="3">The sequence shown here is derived from an EMBL/GenBank/DDBJ whole genome shotgun (WGS) entry which is preliminary data.</text>
</comment>
<evidence type="ECO:0000256" key="1">
    <source>
        <dbReference type="SAM" id="MobiDB-lite"/>
    </source>
</evidence>
<proteinExistence type="predicted"/>
<evidence type="ECO:0000313" key="4">
    <source>
        <dbReference type="Proteomes" id="UP000321832"/>
    </source>
</evidence>
<dbReference type="Proteomes" id="UP000321832">
    <property type="component" value="Unassembled WGS sequence"/>
</dbReference>
<dbReference type="InterPro" id="IPR043724">
    <property type="entry name" value="DUF5666"/>
</dbReference>
<dbReference type="Pfam" id="PF18914">
    <property type="entry name" value="DUF5666"/>
    <property type="match status" value="1"/>
</dbReference>
<gene>
    <name evidence="3" type="ORF">FSC37_02115</name>
</gene>